<dbReference type="SUPFAM" id="SSF54001">
    <property type="entry name" value="Cysteine proteinases"/>
    <property type="match status" value="1"/>
</dbReference>
<dbReference type="GO" id="GO:0006508">
    <property type="term" value="P:proteolysis"/>
    <property type="evidence" value="ECO:0007669"/>
    <property type="project" value="UniProtKB-KW"/>
</dbReference>
<dbReference type="InterPro" id="IPR022684">
    <property type="entry name" value="Calpain_cysteine_protease"/>
</dbReference>
<keyword evidence="2" id="KW-0645">Protease</keyword>
<dbReference type="Pfam" id="PF00648">
    <property type="entry name" value="Peptidase_C2"/>
    <property type="match status" value="1"/>
</dbReference>
<reference evidence="8 9" key="1">
    <citation type="journal article" date="2016" name="Mol. Biol. Evol.">
        <title>Comparative Genomics of Early-Diverging Mushroom-Forming Fungi Provides Insights into the Origins of Lignocellulose Decay Capabilities.</title>
        <authorList>
            <person name="Nagy L.G."/>
            <person name="Riley R."/>
            <person name="Tritt A."/>
            <person name="Adam C."/>
            <person name="Daum C."/>
            <person name="Floudas D."/>
            <person name="Sun H."/>
            <person name="Yadav J.S."/>
            <person name="Pangilinan J."/>
            <person name="Larsson K.H."/>
            <person name="Matsuura K."/>
            <person name="Barry K."/>
            <person name="Labutti K."/>
            <person name="Kuo R."/>
            <person name="Ohm R.A."/>
            <person name="Bhattacharya S.S."/>
            <person name="Shirouzu T."/>
            <person name="Yoshinaga Y."/>
            <person name="Martin F.M."/>
            <person name="Grigoriev I.V."/>
            <person name="Hibbett D.S."/>
        </authorList>
    </citation>
    <scope>NUCLEOTIDE SEQUENCE [LARGE SCALE GENOMIC DNA]</scope>
    <source>
        <strain evidence="8 9">HHB14362 ss-1</strain>
    </source>
</reference>
<dbReference type="SMART" id="SM00230">
    <property type="entry name" value="CysPc"/>
    <property type="match status" value="1"/>
</dbReference>
<accession>A0A165QJ07</accession>
<dbReference type="AlphaFoldDB" id="A0A165QJ07"/>
<keyword evidence="4" id="KW-0788">Thiol protease</keyword>
<comment type="caution">
    <text evidence="6">Lacks conserved residue(s) required for the propagation of feature annotation.</text>
</comment>
<evidence type="ECO:0000256" key="6">
    <source>
        <dbReference type="PROSITE-ProRule" id="PRU00239"/>
    </source>
</evidence>
<dbReference type="InterPro" id="IPR007330">
    <property type="entry name" value="MIT_dom"/>
</dbReference>
<dbReference type="EMBL" id="KV425595">
    <property type="protein sequence ID" value="KZT22492.1"/>
    <property type="molecule type" value="Genomic_DNA"/>
</dbReference>
<evidence type="ECO:0000313" key="9">
    <source>
        <dbReference type="Proteomes" id="UP000076761"/>
    </source>
</evidence>
<evidence type="ECO:0000259" key="7">
    <source>
        <dbReference type="PROSITE" id="PS50203"/>
    </source>
</evidence>
<sequence length="832" mass="93466">MSRIEDVLWVRVGADPTSARHGPARFIKTNVYMSTNLVKRGDPEDAYDKATKAELEQNWDLAFKSYVQAVELFLHASRTTTDNEARAGYKAQAAKSLDRAEKIKLLKRNLTPVPVDRFSEQQQYYVLDKSSLINGRRFNFWDKPAPGPNDCDDQPRFSLEQIQCSAEWRRPQDLSPKYHIYSTSLEPIDITQFLVGDCSVCSSVAVCIEHGRRFGTKLGLSSIYPQYPGGVPHASPDGHYSVRVLFNGTYRRVNIDDQLPFSPDGVPLCMSAAKGELWPCMIGKAYVKLNGDYEFPGSTSSIDLHAITGWIPEHLEFQSPSFEREITWNRLCLGFTEGRCLVTVGTDKRHDIQWNGRRLLPAHCYAVINVQEVNGERMLTLLDPLDPLRCRDGEEAVNSQFRTWEMSWDEACGVFHSIYFSWDPSLFPHQLTFHGIWKSHRSGEASKSHTILKLRRTSSSESDLWAVLTRHVVDRQRTSEYISLRVEKDGTLSDYMSINKLASQGMYINSPHTLVRTRLQGSEDFICVLASYDGDFDDTAYTVTVYSTAEVSWDKTVPPPTHVKKVEGTLSMKTAGGSCLYPTFMLNPQYCLRIHADKSAKSKAANKGRVDLLLHGDRGIPLNVTVLWSRGQRITEFSPNDVALGSGPYSYGVAHVKKDLLPGDYTVVVSAFEPDQQSKFSLQVESAYPFDLEPIPQEGAGMYNKTIRGAWDDDTATGAPPYNRYFSNPLFEVQVKSQTQLKVRLQLTQSSSITSINISLFRDSSPPQLLLSSGPYADTICGVITPQISLAPGNYFLVPSTYEPGFRTPFRIIVYCTTSGVAVSRRKRSGNR</sequence>
<keyword evidence="3" id="KW-0378">Hydrolase</keyword>
<feature type="active site" evidence="5">
    <location>
        <position position="198"/>
    </location>
</feature>
<dbReference type="InterPro" id="IPR051297">
    <property type="entry name" value="PalB/RIM13"/>
</dbReference>
<organism evidence="8 9">
    <name type="scientific">Neolentinus lepideus HHB14362 ss-1</name>
    <dbReference type="NCBI Taxonomy" id="1314782"/>
    <lineage>
        <taxon>Eukaryota</taxon>
        <taxon>Fungi</taxon>
        <taxon>Dikarya</taxon>
        <taxon>Basidiomycota</taxon>
        <taxon>Agaricomycotina</taxon>
        <taxon>Agaricomycetes</taxon>
        <taxon>Gloeophyllales</taxon>
        <taxon>Gloeophyllaceae</taxon>
        <taxon>Neolentinus</taxon>
    </lineage>
</organism>
<dbReference type="InterPro" id="IPR001300">
    <property type="entry name" value="Peptidase_C2_calpain_cat"/>
</dbReference>
<dbReference type="InterPro" id="IPR038765">
    <property type="entry name" value="Papain-like_cys_pep_sf"/>
</dbReference>
<feature type="domain" description="Calpain catalytic" evidence="7">
    <location>
        <begin position="167"/>
        <end position="423"/>
    </location>
</feature>
<dbReference type="PANTHER" id="PTHR46143:SF1">
    <property type="entry name" value="CALPAIN-7"/>
    <property type="match status" value="1"/>
</dbReference>
<evidence type="ECO:0000256" key="5">
    <source>
        <dbReference type="PIRSR" id="PIRSR622684-1"/>
    </source>
</evidence>
<protein>
    <submittedName>
        <fullName evidence="8">Cysteine proteinase</fullName>
    </submittedName>
</protein>
<dbReference type="GO" id="GO:0004198">
    <property type="term" value="F:calcium-dependent cysteine-type endopeptidase activity"/>
    <property type="evidence" value="ECO:0007669"/>
    <property type="project" value="InterPro"/>
</dbReference>
<dbReference type="InterPro" id="IPR036213">
    <property type="entry name" value="Calpain_III_sf"/>
</dbReference>
<dbReference type="STRING" id="1314782.A0A165QJ07"/>
<keyword evidence="9" id="KW-1185">Reference proteome</keyword>
<name>A0A165QJ07_9AGAM</name>
<evidence type="ECO:0000256" key="3">
    <source>
        <dbReference type="ARBA" id="ARBA00022801"/>
    </source>
</evidence>
<dbReference type="PROSITE" id="PS50203">
    <property type="entry name" value="CALPAIN_CAT"/>
    <property type="match status" value="1"/>
</dbReference>
<dbReference type="SUPFAM" id="SSF116846">
    <property type="entry name" value="MIT domain"/>
    <property type="match status" value="1"/>
</dbReference>
<gene>
    <name evidence="8" type="ORF">NEOLEDRAFT_1171343</name>
</gene>
<proteinExistence type="inferred from homology"/>
<evidence type="ECO:0000256" key="2">
    <source>
        <dbReference type="ARBA" id="ARBA00022670"/>
    </source>
</evidence>
<dbReference type="PANTHER" id="PTHR46143">
    <property type="entry name" value="CALPAIN-7"/>
    <property type="match status" value="1"/>
</dbReference>
<dbReference type="InterPro" id="IPR036181">
    <property type="entry name" value="MIT_dom_sf"/>
</dbReference>
<dbReference type="Gene3D" id="2.60.120.380">
    <property type="match status" value="2"/>
</dbReference>
<comment type="similarity">
    <text evidence="1">Belongs to the peptidase C2 family. PalB/RIM13 subfamily.</text>
</comment>
<evidence type="ECO:0000256" key="4">
    <source>
        <dbReference type="ARBA" id="ARBA00022807"/>
    </source>
</evidence>
<evidence type="ECO:0000256" key="1">
    <source>
        <dbReference type="ARBA" id="ARBA00010193"/>
    </source>
</evidence>
<feature type="active site" evidence="5">
    <location>
        <position position="363"/>
    </location>
</feature>
<dbReference type="OrthoDB" id="167576at2759"/>
<dbReference type="InterPro" id="IPR022683">
    <property type="entry name" value="Calpain_III"/>
</dbReference>
<evidence type="ECO:0000313" key="8">
    <source>
        <dbReference type="EMBL" id="KZT22492.1"/>
    </source>
</evidence>
<dbReference type="Proteomes" id="UP000076761">
    <property type="component" value="Unassembled WGS sequence"/>
</dbReference>
<dbReference type="Gene3D" id="1.20.58.80">
    <property type="entry name" value="Phosphotransferase system, lactose/cellobiose-type IIA subunit"/>
    <property type="match status" value="1"/>
</dbReference>
<dbReference type="PRINTS" id="PR00704">
    <property type="entry name" value="CALPAIN"/>
</dbReference>
<dbReference type="SUPFAM" id="SSF49758">
    <property type="entry name" value="Calpain large subunit, middle domain (domain III)"/>
    <property type="match status" value="3"/>
</dbReference>
<dbReference type="Pfam" id="PF04212">
    <property type="entry name" value="MIT"/>
    <property type="match status" value="1"/>
</dbReference>
<dbReference type="SMART" id="SM00720">
    <property type="entry name" value="calpain_III"/>
    <property type="match status" value="1"/>
</dbReference>
<dbReference type="InParanoid" id="A0A165QJ07"/>